<accession>A0A1J5E344</accession>
<reference evidence="1 2" key="1">
    <citation type="journal article" date="2016" name="Environ. Microbiol.">
        <title>Genomic resolution of a cold subsurface aquifer community provides metabolic insights for novel microbes adapted to high CO concentrations.</title>
        <authorList>
            <person name="Probst A.J."/>
            <person name="Castelle C.J."/>
            <person name="Singh A."/>
            <person name="Brown C.T."/>
            <person name="Anantharaman K."/>
            <person name="Sharon I."/>
            <person name="Hug L.A."/>
            <person name="Burstein D."/>
            <person name="Emerson J.B."/>
            <person name="Thomas B.C."/>
            <person name="Banfield J.F."/>
        </authorList>
    </citation>
    <scope>NUCLEOTIDE SEQUENCE [LARGE SCALE GENOMIC DNA]</scope>
    <source>
        <strain evidence="1">CG2_30_40_21</strain>
    </source>
</reference>
<evidence type="ECO:0000313" key="1">
    <source>
        <dbReference type="EMBL" id="OIP38367.1"/>
    </source>
</evidence>
<dbReference type="EMBL" id="MNYI01000180">
    <property type="protein sequence ID" value="OIP38367.1"/>
    <property type="molecule type" value="Genomic_DNA"/>
</dbReference>
<dbReference type="Proteomes" id="UP000183085">
    <property type="component" value="Unassembled WGS sequence"/>
</dbReference>
<evidence type="ECO:0000313" key="2">
    <source>
        <dbReference type="Proteomes" id="UP000183085"/>
    </source>
</evidence>
<comment type="caution">
    <text evidence="1">The sequence shown here is derived from an EMBL/GenBank/DDBJ whole genome shotgun (WGS) entry which is preliminary data.</text>
</comment>
<proteinExistence type="predicted"/>
<protein>
    <recommendedName>
        <fullName evidence="3">PepSY domain-containing protein</fullName>
    </recommendedName>
</protein>
<sequence>MPTIDSAKQAVEIAKAFLEEAKLTFYIITKTVLQEDKWIVGGRAFGPQFVITVDRNTGEVIEYTSENPIAPVPMEYKGGYAISKMQ</sequence>
<dbReference type="AlphaFoldDB" id="A0A1J5E344"/>
<name>A0A1J5E344_9BACT</name>
<organism evidence="1 2">
    <name type="scientific">Candidatus Desantisbacteria bacterium CG2_30_40_21</name>
    <dbReference type="NCBI Taxonomy" id="1817895"/>
    <lineage>
        <taxon>Bacteria</taxon>
        <taxon>Candidatus Desantisiibacteriota</taxon>
    </lineage>
</organism>
<gene>
    <name evidence="1" type="ORF">AUJ95_06875</name>
</gene>
<dbReference type="STRING" id="1817895.AUJ95_06875"/>
<evidence type="ECO:0008006" key="3">
    <source>
        <dbReference type="Google" id="ProtNLM"/>
    </source>
</evidence>